<evidence type="ECO:0000313" key="12">
    <source>
        <dbReference type="Proteomes" id="UP001525379"/>
    </source>
</evidence>
<keyword evidence="6" id="KW-0406">Ion transport</keyword>
<accession>A0ABT2HXI4</accession>
<organism evidence="11 12">
    <name type="scientific">Pseudoclavibacter albus</name>
    <dbReference type="NCBI Taxonomy" id="272241"/>
    <lineage>
        <taxon>Bacteria</taxon>
        <taxon>Bacillati</taxon>
        <taxon>Actinomycetota</taxon>
        <taxon>Actinomycetes</taxon>
        <taxon>Micrococcales</taxon>
        <taxon>Microbacteriaceae</taxon>
        <taxon>Pseudoclavibacter</taxon>
    </lineage>
</organism>
<comment type="function">
    <text evidence="9">Fluoride-specific ion channel. Important for reducing fluoride concentration in the cell, thus reducing its toxicity.</text>
</comment>
<evidence type="ECO:0000256" key="8">
    <source>
        <dbReference type="ARBA" id="ARBA00035585"/>
    </source>
</evidence>
<feature type="transmembrane region" description="Helical" evidence="10">
    <location>
        <begin position="37"/>
        <end position="58"/>
    </location>
</feature>
<evidence type="ECO:0000256" key="2">
    <source>
        <dbReference type="ARBA" id="ARBA00022475"/>
    </source>
</evidence>
<evidence type="ECO:0000256" key="4">
    <source>
        <dbReference type="ARBA" id="ARBA00022989"/>
    </source>
</evidence>
<evidence type="ECO:0000256" key="9">
    <source>
        <dbReference type="ARBA" id="ARBA00049940"/>
    </source>
</evidence>
<dbReference type="RefSeq" id="WP_206394111.1">
    <property type="nucleotide sequence ID" value="NZ_JAFDPW010000001.1"/>
</dbReference>
<dbReference type="EMBL" id="JALXSQ010000023">
    <property type="protein sequence ID" value="MCT2043028.1"/>
    <property type="molecule type" value="Genomic_DNA"/>
</dbReference>
<evidence type="ECO:0000256" key="10">
    <source>
        <dbReference type="RuleBase" id="RU004340"/>
    </source>
</evidence>
<proteinExistence type="inferred from homology"/>
<sequence>MPRFGLELIAVFVGGALGTLARWLVGLPFATAHPNVGFGAMVACNLIGSFLLGLSPIIEKPLLRLGVGTGFCGGFTTLSAVVLAIAPASASFPAVDPMMGFGLLVLAVAGGLVASWAGSCFVPRPGERAVEARARGAAEEHAAARTEAEA</sequence>
<keyword evidence="3 10" id="KW-0812">Transmembrane</keyword>
<evidence type="ECO:0000256" key="5">
    <source>
        <dbReference type="ARBA" id="ARBA00023136"/>
    </source>
</evidence>
<comment type="caution">
    <text evidence="11">The sequence shown here is derived from an EMBL/GenBank/DDBJ whole genome shotgun (WGS) entry which is preliminary data.</text>
</comment>
<dbReference type="InterPro" id="IPR003691">
    <property type="entry name" value="FluC"/>
</dbReference>
<dbReference type="Pfam" id="PF02537">
    <property type="entry name" value="CRCB"/>
    <property type="match status" value="1"/>
</dbReference>
<evidence type="ECO:0000256" key="7">
    <source>
        <dbReference type="ARBA" id="ARBA00035120"/>
    </source>
</evidence>
<gene>
    <name evidence="11" type="ORF">M3D15_06745</name>
</gene>
<evidence type="ECO:0000313" key="11">
    <source>
        <dbReference type="EMBL" id="MCT2043028.1"/>
    </source>
</evidence>
<dbReference type="Proteomes" id="UP001525379">
    <property type="component" value="Unassembled WGS sequence"/>
</dbReference>
<keyword evidence="12" id="KW-1185">Reference proteome</keyword>
<keyword evidence="6" id="KW-0407">Ion channel</keyword>
<feature type="transmembrane region" description="Helical" evidence="10">
    <location>
        <begin position="65"/>
        <end position="86"/>
    </location>
</feature>
<keyword evidence="2 10" id="KW-1003">Cell membrane</keyword>
<feature type="transmembrane region" description="Helical" evidence="10">
    <location>
        <begin position="98"/>
        <end position="118"/>
    </location>
</feature>
<comment type="subcellular location">
    <subcellularLocation>
        <location evidence="1">Cell membrane</location>
        <topology evidence="1">Multi-pass membrane protein</topology>
    </subcellularLocation>
</comment>
<keyword evidence="4 10" id="KW-1133">Transmembrane helix</keyword>
<evidence type="ECO:0000256" key="3">
    <source>
        <dbReference type="ARBA" id="ARBA00022692"/>
    </source>
</evidence>
<comment type="catalytic activity">
    <reaction evidence="8">
        <text>fluoride(in) = fluoride(out)</text>
        <dbReference type="Rhea" id="RHEA:76159"/>
        <dbReference type="ChEBI" id="CHEBI:17051"/>
    </reaction>
    <physiologicalReaction direction="left-to-right" evidence="8">
        <dbReference type="Rhea" id="RHEA:76160"/>
    </physiologicalReaction>
</comment>
<feature type="transmembrane region" description="Helical" evidence="10">
    <location>
        <begin position="7"/>
        <end position="25"/>
    </location>
</feature>
<evidence type="ECO:0000256" key="1">
    <source>
        <dbReference type="ARBA" id="ARBA00004651"/>
    </source>
</evidence>
<reference evidence="11 12" key="1">
    <citation type="submission" date="2022-04" db="EMBL/GenBank/DDBJ databases">
        <title>Human microbiome associated bacterial genomes.</title>
        <authorList>
            <person name="Sandstrom S."/>
            <person name="Salamzade R."/>
            <person name="Kalan L.R."/>
        </authorList>
    </citation>
    <scope>NUCLEOTIDE SEQUENCE [LARGE SCALE GENOMIC DNA]</scope>
    <source>
        <strain evidence="12">p3-SID1799</strain>
    </source>
</reference>
<keyword evidence="5 10" id="KW-0472">Membrane</keyword>
<name>A0ABT2HXI4_9MICO</name>
<comment type="similarity">
    <text evidence="7 10">Belongs to the fluoride channel Fluc/FEX (TC 1.A.43) family.</text>
</comment>
<keyword evidence="6" id="KW-0813">Transport</keyword>
<evidence type="ECO:0000256" key="6">
    <source>
        <dbReference type="ARBA" id="ARBA00023303"/>
    </source>
</evidence>
<protein>
    <recommendedName>
        <fullName evidence="10">Fluoride-specific ion channel</fullName>
    </recommendedName>
</protein>